<dbReference type="EMBL" id="CP024201">
    <property type="protein sequence ID" value="ATQ43603.1"/>
    <property type="molecule type" value="Genomic_DNA"/>
</dbReference>
<proteinExistence type="predicted"/>
<protein>
    <recommendedName>
        <fullName evidence="5">DUF2125 domain-containing protein</fullName>
    </recommendedName>
</protein>
<evidence type="ECO:0000313" key="3">
    <source>
        <dbReference type="EMBL" id="ATQ43603.1"/>
    </source>
</evidence>
<keyword evidence="2" id="KW-0812">Transmembrane</keyword>
<feature type="transmembrane region" description="Helical" evidence="2">
    <location>
        <begin position="62"/>
        <end position="84"/>
    </location>
</feature>
<evidence type="ECO:0008006" key="5">
    <source>
        <dbReference type="Google" id="ProtNLM"/>
    </source>
</evidence>
<gene>
    <name evidence="3" type="ORF">CSW64_14960</name>
</gene>
<keyword evidence="2" id="KW-0472">Membrane</keyword>
<dbReference type="Pfam" id="PF09898">
    <property type="entry name" value="DUF2125"/>
    <property type="match status" value="1"/>
</dbReference>
<organism evidence="3 4">
    <name type="scientific">Caulobacter mirabilis</name>
    <dbReference type="NCBI Taxonomy" id="69666"/>
    <lineage>
        <taxon>Bacteria</taxon>
        <taxon>Pseudomonadati</taxon>
        <taxon>Pseudomonadota</taxon>
        <taxon>Alphaproteobacteria</taxon>
        <taxon>Caulobacterales</taxon>
        <taxon>Caulobacteraceae</taxon>
        <taxon>Caulobacter</taxon>
    </lineage>
</organism>
<feature type="compositionally biased region" description="Basic and acidic residues" evidence="1">
    <location>
        <begin position="1"/>
        <end position="22"/>
    </location>
</feature>
<dbReference type="InterPro" id="IPR018666">
    <property type="entry name" value="DUF2125"/>
</dbReference>
<evidence type="ECO:0000256" key="2">
    <source>
        <dbReference type="SAM" id="Phobius"/>
    </source>
</evidence>
<reference evidence="3 4" key="1">
    <citation type="submission" date="2017-10" db="EMBL/GenBank/DDBJ databases">
        <title>Genome sequence of Caulobacter mirabilis FWC38.</title>
        <authorList>
            <person name="Fiebig A."/>
            <person name="Crosson S."/>
        </authorList>
    </citation>
    <scope>NUCLEOTIDE SEQUENCE [LARGE SCALE GENOMIC DNA]</scope>
    <source>
        <strain evidence="3 4">FWC 38</strain>
    </source>
</reference>
<accession>A0A2D2B017</accession>
<dbReference type="AlphaFoldDB" id="A0A2D2B017"/>
<evidence type="ECO:0000256" key="1">
    <source>
        <dbReference type="SAM" id="MobiDB-lite"/>
    </source>
</evidence>
<dbReference type="KEGG" id="cmb:CSW64_14960"/>
<evidence type="ECO:0000313" key="4">
    <source>
        <dbReference type="Proteomes" id="UP000228945"/>
    </source>
</evidence>
<dbReference type="Proteomes" id="UP000228945">
    <property type="component" value="Chromosome"/>
</dbReference>
<keyword evidence="4" id="KW-1185">Reference proteome</keyword>
<feature type="region of interest" description="Disordered" evidence="1">
    <location>
        <begin position="1"/>
        <end position="25"/>
    </location>
</feature>
<keyword evidence="2" id="KW-1133">Transmembrane helix</keyword>
<sequence length="362" mass="39402">MERGAAAVYKREPGPPHERSISEHPAVFRRPVAHSSSVATFNTHRPMTLPEREPARKPRRRGLFLPWLLMILVIVGWSIGWFWLRGEAVGRMDAGVAQLRKAGYDIAWRERRVGGFPFRLDVTLQDARIAEPSGWAVSADEVKAEAWIYRLDHWVAVLPRGLTLGRPEGGPVVVQAKALRASLAGLDQRPPRLSVEGVDLTFTASPGAKPYPIETAEGLQLHLRPGPNDQGGVLFKLDRAKLRLTGLPERVAQGKPVTVTWDLVLARMAAFDGPSWREAARNWDQAGGVVTVREASIRGGDALLTAEGGPLRVGDDGRLQGELKAKLKDADSGVQALGGTVVLRDGKATLGPLEIGPSPRVF</sequence>
<name>A0A2D2B017_9CAUL</name>
<dbReference type="OrthoDB" id="7169664at2"/>